<sequence>MFTPPERGEDFTILRALFSLDMSLLFISTICGLGGNLAVIDNLGQIGTSLVSTKHKHFCLSRKHMELRRTKRRRLPVRNPYDKVPTPSFSHVLTKPTFPMSRLPFNSLQRPQRRLCRVDNHRLLFWCTMAVVASPVSLYLLSVKLTGHLYDEEANRQMAEIGKERKAGEELNCVGVKCFKLSFIIVTAVTSFGTFVSLVLVFRTWKFYNSDVYRRFREQESYEAVTEMANNVNSSVGFGSSVEADVRERKVAGDRDDDNTNDYEIEIKTV</sequence>
<keyword evidence="7" id="KW-1185">Reference proteome</keyword>
<accession>A0AA88JF57</accession>
<evidence type="ECO:0000313" key="7">
    <source>
        <dbReference type="Proteomes" id="UP001187192"/>
    </source>
</evidence>
<protein>
    <submittedName>
        <fullName evidence="6">Uncharacterized protein</fullName>
    </submittedName>
</protein>
<evidence type="ECO:0000256" key="4">
    <source>
        <dbReference type="ARBA" id="ARBA00023136"/>
    </source>
</evidence>
<proteinExistence type="predicted"/>
<comment type="subcellular location">
    <subcellularLocation>
        <location evidence="1">Membrane</location>
        <topology evidence="1">Multi-pass membrane protein</topology>
    </subcellularLocation>
</comment>
<dbReference type="PANTHER" id="PTHR21576">
    <property type="entry name" value="UNCHARACTERIZED NODULIN-LIKE PROTEIN"/>
    <property type="match status" value="1"/>
</dbReference>
<dbReference type="GO" id="GO:0016020">
    <property type="term" value="C:membrane"/>
    <property type="evidence" value="ECO:0007669"/>
    <property type="project" value="UniProtKB-SubCell"/>
</dbReference>
<dbReference type="PANTHER" id="PTHR21576:SF84">
    <property type="entry name" value="FAMILY PROTEIN, PUTATIVE, EXPRESSED-RELATED"/>
    <property type="match status" value="1"/>
</dbReference>
<keyword evidence="3 5" id="KW-1133">Transmembrane helix</keyword>
<evidence type="ECO:0000313" key="6">
    <source>
        <dbReference type="EMBL" id="GMN69726.1"/>
    </source>
</evidence>
<dbReference type="EMBL" id="BTGU01000917">
    <property type="protein sequence ID" value="GMN69726.1"/>
    <property type="molecule type" value="Genomic_DNA"/>
</dbReference>
<keyword evidence="2 5" id="KW-0812">Transmembrane</keyword>
<organism evidence="6 7">
    <name type="scientific">Ficus carica</name>
    <name type="common">Common fig</name>
    <dbReference type="NCBI Taxonomy" id="3494"/>
    <lineage>
        <taxon>Eukaryota</taxon>
        <taxon>Viridiplantae</taxon>
        <taxon>Streptophyta</taxon>
        <taxon>Embryophyta</taxon>
        <taxon>Tracheophyta</taxon>
        <taxon>Spermatophyta</taxon>
        <taxon>Magnoliopsida</taxon>
        <taxon>eudicotyledons</taxon>
        <taxon>Gunneridae</taxon>
        <taxon>Pentapetalae</taxon>
        <taxon>rosids</taxon>
        <taxon>fabids</taxon>
        <taxon>Rosales</taxon>
        <taxon>Moraceae</taxon>
        <taxon>Ficeae</taxon>
        <taxon>Ficus</taxon>
    </lineage>
</organism>
<keyword evidence="4 5" id="KW-0472">Membrane</keyword>
<feature type="transmembrane region" description="Helical" evidence="5">
    <location>
        <begin position="123"/>
        <end position="141"/>
    </location>
</feature>
<dbReference type="AlphaFoldDB" id="A0AA88JF57"/>
<dbReference type="Proteomes" id="UP001187192">
    <property type="component" value="Unassembled WGS sequence"/>
</dbReference>
<reference evidence="6" key="1">
    <citation type="submission" date="2023-07" db="EMBL/GenBank/DDBJ databases">
        <title>draft genome sequence of fig (Ficus carica).</title>
        <authorList>
            <person name="Takahashi T."/>
            <person name="Nishimura K."/>
        </authorList>
    </citation>
    <scope>NUCLEOTIDE SEQUENCE</scope>
</reference>
<feature type="transmembrane region" description="Helical" evidence="5">
    <location>
        <begin position="20"/>
        <end position="40"/>
    </location>
</feature>
<gene>
    <name evidence="6" type="ORF">TIFTF001_038769</name>
</gene>
<evidence type="ECO:0000256" key="1">
    <source>
        <dbReference type="ARBA" id="ARBA00004141"/>
    </source>
</evidence>
<evidence type="ECO:0000256" key="5">
    <source>
        <dbReference type="SAM" id="Phobius"/>
    </source>
</evidence>
<comment type="caution">
    <text evidence="6">The sequence shown here is derived from an EMBL/GenBank/DDBJ whole genome shotgun (WGS) entry which is preliminary data.</text>
</comment>
<feature type="transmembrane region" description="Helical" evidence="5">
    <location>
        <begin position="181"/>
        <end position="205"/>
    </location>
</feature>
<evidence type="ECO:0000256" key="3">
    <source>
        <dbReference type="ARBA" id="ARBA00022989"/>
    </source>
</evidence>
<evidence type="ECO:0000256" key="2">
    <source>
        <dbReference type="ARBA" id="ARBA00022692"/>
    </source>
</evidence>
<name>A0AA88JF57_FICCA</name>